<protein>
    <recommendedName>
        <fullName evidence="2">YcxB-like C-terminal domain-containing protein</fullName>
    </recommendedName>
</protein>
<name>A0A6N7Q7Z2_9XANT</name>
<reference evidence="4" key="2">
    <citation type="journal article" date="2020" name="Plant Dis.">
        <title>A Grain Rot of Rice in Iran Caused by a Xanthomonas Strain Closely Related to X. sacchari.</title>
        <authorList>
            <person name="Mirghasempour S.A."/>
            <person name="Huang S."/>
            <person name="Studholme D.J."/>
            <person name="Brady C.L."/>
        </authorList>
    </citation>
    <scope>NUCLEOTIDE SEQUENCE</scope>
    <source>
        <strain evidence="4">SAM114</strain>
    </source>
</reference>
<reference evidence="5 6" key="1">
    <citation type="submission" date="2019-11" db="EMBL/GenBank/DDBJ databases">
        <title>First report of rice panicle blight caused by Xanthomonas sp. in Iran.</title>
        <authorList>
            <person name="Mirghasempour S.A."/>
            <person name="Huang S."/>
            <person name="Brady C.L."/>
            <person name="Studholme D.J."/>
        </authorList>
    </citation>
    <scope>NUCLEOTIDE SEQUENCE [LARGE SCALE GENOMIC DNA]</scope>
    <source>
        <strain evidence="3 6">ASD011</strain>
        <strain evidence="5">SAM114</strain>
    </source>
</reference>
<evidence type="ECO:0000259" key="2">
    <source>
        <dbReference type="Pfam" id="PF14317"/>
    </source>
</evidence>
<accession>A0A6N7Q7Z2</accession>
<evidence type="ECO:0000313" key="5">
    <source>
        <dbReference type="Proteomes" id="UP000437931"/>
    </source>
</evidence>
<sequence length="158" mass="18643">MKIKYSNRFFDIVLFQILHQFLSPIIQALFVTLSATIFYSRIQAGFGVALFSTLFIYVAFWVAQALFSIVHQFSTRSRTILTEHVIELENEHLLEQTKFNKSLFYWPGIEKAISRPGFVAIYVTPQMAHVIPNRFFSSREERRRFLTMARDKIRLTRI</sequence>
<dbReference type="RefSeq" id="WP_153751014.1">
    <property type="nucleotide sequence ID" value="NZ_WJPM01000004.1"/>
</dbReference>
<dbReference type="AlphaFoldDB" id="A0A6N7Q7Z2"/>
<dbReference type="Proteomes" id="UP000439314">
    <property type="component" value="Unassembled WGS sequence"/>
</dbReference>
<evidence type="ECO:0000313" key="4">
    <source>
        <dbReference type="EMBL" id="MRH74302.1"/>
    </source>
</evidence>
<feature type="transmembrane region" description="Helical" evidence="1">
    <location>
        <begin position="21"/>
        <end position="40"/>
    </location>
</feature>
<evidence type="ECO:0000256" key="1">
    <source>
        <dbReference type="SAM" id="Phobius"/>
    </source>
</evidence>
<evidence type="ECO:0000313" key="3">
    <source>
        <dbReference type="EMBL" id="MRG99969.1"/>
    </source>
</evidence>
<keyword evidence="1" id="KW-0472">Membrane</keyword>
<dbReference type="Pfam" id="PF14317">
    <property type="entry name" value="YcxB"/>
    <property type="match status" value="1"/>
</dbReference>
<keyword evidence="1" id="KW-1133">Transmembrane helix</keyword>
<feature type="domain" description="YcxB-like C-terminal" evidence="2">
    <location>
        <begin position="90"/>
        <end position="148"/>
    </location>
</feature>
<comment type="caution">
    <text evidence="3">The sequence shown here is derived from an EMBL/GenBank/DDBJ whole genome shotgun (WGS) entry which is preliminary data.</text>
</comment>
<feature type="transmembrane region" description="Helical" evidence="1">
    <location>
        <begin position="46"/>
        <end position="70"/>
    </location>
</feature>
<keyword evidence="1" id="KW-0812">Transmembrane</keyword>
<gene>
    <name evidence="3" type="ORF">GIY21_06645</name>
    <name evidence="4" type="ORF">GIY22_06640</name>
</gene>
<keyword evidence="5" id="KW-1185">Reference proteome</keyword>
<proteinExistence type="predicted"/>
<dbReference type="Proteomes" id="UP000437931">
    <property type="component" value="Unassembled WGS sequence"/>
</dbReference>
<dbReference type="InterPro" id="IPR025588">
    <property type="entry name" value="YcxB-like_C"/>
</dbReference>
<evidence type="ECO:0000313" key="6">
    <source>
        <dbReference type="Proteomes" id="UP000439314"/>
    </source>
</evidence>
<dbReference type="EMBL" id="WJPN01000004">
    <property type="protein sequence ID" value="MRG99969.1"/>
    <property type="molecule type" value="Genomic_DNA"/>
</dbReference>
<dbReference type="EMBL" id="WJPM01000004">
    <property type="protein sequence ID" value="MRH74302.1"/>
    <property type="molecule type" value="Genomic_DNA"/>
</dbReference>
<organism evidence="3 6">
    <name type="scientific">Xanthomonas sontii</name>
    <dbReference type="NCBI Taxonomy" id="2650745"/>
    <lineage>
        <taxon>Bacteria</taxon>
        <taxon>Pseudomonadati</taxon>
        <taxon>Pseudomonadota</taxon>
        <taxon>Gammaproteobacteria</taxon>
        <taxon>Lysobacterales</taxon>
        <taxon>Lysobacteraceae</taxon>
        <taxon>Xanthomonas</taxon>
    </lineage>
</organism>